<dbReference type="EMBL" id="CAJGYO010000002">
    <property type="protein sequence ID" value="CAD6210464.1"/>
    <property type="molecule type" value="Genomic_DNA"/>
</dbReference>
<protein>
    <submittedName>
        <fullName evidence="1">Uncharacterized protein</fullName>
    </submittedName>
</protein>
<evidence type="ECO:0000313" key="1">
    <source>
        <dbReference type="EMBL" id="CAD6210464.1"/>
    </source>
</evidence>
<evidence type="ECO:0000313" key="2">
    <source>
        <dbReference type="Proteomes" id="UP000604825"/>
    </source>
</evidence>
<dbReference type="OrthoDB" id="717652at2759"/>
<reference evidence="1" key="1">
    <citation type="submission" date="2020-10" db="EMBL/GenBank/DDBJ databases">
        <authorList>
            <person name="Han B."/>
            <person name="Lu T."/>
            <person name="Zhao Q."/>
            <person name="Huang X."/>
            <person name="Zhao Y."/>
        </authorList>
    </citation>
    <scope>NUCLEOTIDE SEQUENCE</scope>
</reference>
<keyword evidence="2" id="KW-1185">Reference proteome</keyword>
<comment type="caution">
    <text evidence="1">The sequence shown here is derived from an EMBL/GenBank/DDBJ whole genome shotgun (WGS) entry which is preliminary data.</text>
</comment>
<accession>A0A811MNK2</accession>
<gene>
    <name evidence="1" type="ORF">NCGR_LOCUS6549</name>
</gene>
<name>A0A811MNK2_9POAL</name>
<proteinExistence type="predicted"/>
<dbReference type="AlphaFoldDB" id="A0A811MNK2"/>
<dbReference type="Proteomes" id="UP000604825">
    <property type="component" value="Unassembled WGS sequence"/>
</dbReference>
<sequence>MRVPLGVACSRPLAGPASNPASTDAEKKLLYLERVCTFCCIVSWINHCCPNIWLTAYDSSVGPVLSDVSVLISGPPIIDLGDLPIHNQAIHEAQKPPEDITDSLEVAGVGAFDSVETLMPLLFKLEIQSVIVLGKLTEFRRGVLWHPENLLVDVDVQMSLFEIAEGVFRWIVTFGCIISNKAIQGESLPATKSPGDGVSSGSAAK</sequence>
<organism evidence="1 2">
    <name type="scientific">Miscanthus lutarioriparius</name>
    <dbReference type="NCBI Taxonomy" id="422564"/>
    <lineage>
        <taxon>Eukaryota</taxon>
        <taxon>Viridiplantae</taxon>
        <taxon>Streptophyta</taxon>
        <taxon>Embryophyta</taxon>
        <taxon>Tracheophyta</taxon>
        <taxon>Spermatophyta</taxon>
        <taxon>Magnoliopsida</taxon>
        <taxon>Liliopsida</taxon>
        <taxon>Poales</taxon>
        <taxon>Poaceae</taxon>
        <taxon>PACMAD clade</taxon>
        <taxon>Panicoideae</taxon>
        <taxon>Andropogonodae</taxon>
        <taxon>Andropogoneae</taxon>
        <taxon>Saccharinae</taxon>
        <taxon>Miscanthus</taxon>
    </lineage>
</organism>